<dbReference type="AlphaFoldDB" id="A0A1E3UI98"/>
<evidence type="ECO:0000313" key="1">
    <source>
        <dbReference type="EMBL" id="ODR50310.1"/>
    </source>
</evidence>
<sequence>MRQVGLPRRIGLIFMVYKAPADRISVRDRAAFCFFREASAVSVSADTGLDPGGIGIGFKIWALPEIRAKPVFVWRGNV</sequence>
<dbReference type="Proteomes" id="UP000094271">
    <property type="component" value="Unassembled WGS sequence"/>
</dbReference>
<organism evidence="1 2">
    <name type="scientific">Eisenbergiella tayi</name>
    <dbReference type="NCBI Taxonomy" id="1432052"/>
    <lineage>
        <taxon>Bacteria</taxon>
        <taxon>Bacillati</taxon>
        <taxon>Bacillota</taxon>
        <taxon>Clostridia</taxon>
        <taxon>Lachnospirales</taxon>
        <taxon>Lachnospiraceae</taxon>
        <taxon>Eisenbergiella</taxon>
    </lineage>
</organism>
<reference evidence="1 2" key="1">
    <citation type="submission" date="2016-08" db="EMBL/GenBank/DDBJ databases">
        <authorList>
            <person name="Seilhamer J.J."/>
        </authorList>
    </citation>
    <scope>NUCLEOTIDE SEQUENCE [LARGE SCALE GENOMIC DNA]</scope>
    <source>
        <strain evidence="1 2">NML150140-1</strain>
    </source>
</reference>
<comment type="caution">
    <text evidence="1">The sequence shown here is derived from an EMBL/GenBank/DDBJ whole genome shotgun (WGS) entry which is preliminary data.</text>
</comment>
<name>A0A1E3UI98_9FIRM</name>
<protein>
    <submittedName>
        <fullName evidence="1">Uncharacterized protein</fullName>
    </submittedName>
</protein>
<evidence type="ECO:0000313" key="2">
    <source>
        <dbReference type="Proteomes" id="UP000094271"/>
    </source>
</evidence>
<dbReference type="EMBL" id="MEHA01000011">
    <property type="protein sequence ID" value="ODR50310.1"/>
    <property type="molecule type" value="Genomic_DNA"/>
</dbReference>
<gene>
    <name evidence="1" type="ORF">BEI59_15735</name>
</gene>
<accession>A0A1E3UI98</accession>
<proteinExistence type="predicted"/>